<organism evidence="4 5">
    <name type="scientific">Bradyrhizobium erythrophlei</name>
    <dbReference type="NCBI Taxonomy" id="1437360"/>
    <lineage>
        <taxon>Bacteria</taxon>
        <taxon>Pseudomonadati</taxon>
        <taxon>Pseudomonadota</taxon>
        <taxon>Alphaproteobacteria</taxon>
        <taxon>Hyphomicrobiales</taxon>
        <taxon>Nitrobacteraceae</taxon>
        <taxon>Bradyrhizobium</taxon>
    </lineage>
</organism>
<proteinExistence type="inferred from homology"/>
<dbReference type="Gene3D" id="3.40.830.10">
    <property type="entry name" value="LigB-like"/>
    <property type="match status" value="1"/>
</dbReference>
<name>A0A1M5M6H2_9BRAD</name>
<dbReference type="Proteomes" id="UP000190675">
    <property type="component" value="Chromosome I"/>
</dbReference>
<feature type="chain" id="PRO_5012725532" evidence="2">
    <location>
        <begin position="25"/>
        <end position="571"/>
    </location>
</feature>
<protein>
    <submittedName>
        <fullName evidence="4">Poly-gamma-glutamate synthesis protein (Capsule biosynthesis protein)</fullName>
    </submittedName>
</protein>
<evidence type="ECO:0000256" key="2">
    <source>
        <dbReference type="SAM" id="SignalP"/>
    </source>
</evidence>
<dbReference type="EMBL" id="LT670818">
    <property type="protein sequence ID" value="SHG72838.1"/>
    <property type="molecule type" value="Genomic_DNA"/>
</dbReference>
<feature type="domain" description="Capsule synthesis protein CapA" evidence="3">
    <location>
        <begin position="300"/>
        <end position="528"/>
    </location>
</feature>
<dbReference type="Pfam" id="PF01875">
    <property type="entry name" value="Memo"/>
    <property type="match status" value="1"/>
</dbReference>
<dbReference type="SMART" id="SM00854">
    <property type="entry name" value="PGA_cap"/>
    <property type="match status" value="1"/>
</dbReference>
<dbReference type="NCBIfam" id="TIGR04336">
    <property type="entry name" value="AmmeMemoSam_B"/>
    <property type="match status" value="1"/>
</dbReference>
<dbReference type="InterPro" id="IPR029052">
    <property type="entry name" value="Metallo-depent_PP-like"/>
</dbReference>
<sequence>MRRSKYSGVLALIFVGIANTAANASDVLERFPRNPADTSVFSDALERERPTRSTPLPITGVTVPHHLLAADLIARGIWAAAGNKYDHIVVISPDHFRKSRLPIATTRRDFETAFGPTSTDVAAATFLIQRSDLVDDSDLFSQEHGITAVLPFLRAVFPDTPIVPIALQVQADETQWKAIVDLLTQIITPRTLIVQSTDYSHYLLPRVARFRDQETLNVISQGDPEIIADLRQADHLDSKAAQYVQMRLQRDVFGSHSAVLANRNSSEYTDHDAPSTSYVVTAYAKDPADLSQLMYKDQQTTFFGGDVFLGRGFNPLLFNSVARATIVSEIIHHTNGLPMVVNLEGVISDDPPIGVPTERHIMDDRLAGPILQEINATAAGLANNHSFDLGSDGMAASEKALSRRNIRGLHHMGVTDLGAFRLLTLNFVGSGDFKNYAVIAPDSSSLKSSIQKVCNVVAAPPLVALVHWGAEYVSSPRQQEKDIAERLASCGIDLVIGAHSHQASTNLAMVGSGQSLMVYSLGNFLFDQRSPRGSGALLELRVFKQGTFAARLIPIPNFYDLGAAANPTPYR</sequence>
<dbReference type="CDD" id="cd07361">
    <property type="entry name" value="MEMO_like"/>
    <property type="match status" value="1"/>
</dbReference>
<dbReference type="InterPro" id="IPR019079">
    <property type="entry name" value="Capsule_synth_CapA"/>
</dbReference>
<evidence type="ECO:0000259" key="3">
    <source>
        <dbReference type="SMART" id="SM00854"/>
    </source>
</evidence>
<dbReference type="InterPro" id="IPR002737">
    <property type="entry name" value="MEMO1_fam"/>
</dbReference>
<accession>A0A1M5M6H2</accession>
<reference evidence="4 5" key="1">
    <citation type="submission" date="2016-11" db="EMBL/GenBank/DDBJ databases">
        <authorList>
            <person name="Jaros S."/>
            <person name="Januszkiewicz K."/>
            <person name="Wedrychowicz H."/>
        </authorList>
    </citation>
    <scope>NUCLEOTIDE SEQUENCE [LARGE SCALE GENOMIC DNA]</scope>
    <source>
        <strain evidence="4 5">GAS242</strain>
    </source>
</reference>
<comment type="similarity">
    <text evidence="1">Belongs to the CapA family.</text>
</comment>
<dbReference type="SUPFAM" id="SSF56300">
    <property type="entry name" value="Metallo-dependent phosphatases"/>
    <property type="match status" value="1"/>
</dbReference>
<dbReference type="RefSeq" id="WP_079567322.1">
    <property type="nucleotide sequence ID" value="NZ_LT670818.1"/>
</dbReference>
<dbReference type="AlphaFoldDB" id="A0A1M5M6H2"/>
<dbReference type="PANTHER" id="PTHR33393">
    <property type="entry name" value="POLYGLUTAMINE SYNTHESIS ACCESSORY PROTEIN RV0574C-RELATED"/>
    <property type="match status" value="1"/>
</dbReference>
<evidence type="ECO:0000313" key="5">
    <source>
        <dbReference type="Proteomes" id="UP000190675"/>
    </source>
</evidence>
<gene>
    <name evidence="4" type="ORF">SAMN05444169_3848</name>
</gene>
<feature type="signal peptide" evidence="2">
    <location>
        <begin position="1"/>
        <end position="24"/>
    </location>
</feature>
<dbReference type="Gene3D" id="3.60.21.10">
    <property type="match status" value="1"/>
</dbReference>
<dbReference type="InterPro" id="IPR052169">
    <property type="entry name" value="CW_Biosynth-Accessory"/>
</dbReference>
<dbReference type="Pfam" id="PF09587">
    <property type="entry name" value="PGA_cap"/>
    <property type="match status" value="1"/>
</dbReference>
<keyword evidence="2" id="KW-0732">Signal</keyword>
<dbReference type="PANTHER" id="PTHR33393:SF11">
    <property type="entry name" value="POLYGLUTAMINE SYNTHESIS ACCESSORY PROTEIN RV0574C-RELATED"/>
    <property type="match status" value="1"/>
</dbReference>
<evidence type="ECO:0000256" key="1">
    <source>
        <dbReference type="ARBA" id="ARBA00005662"/>
    </source>
</evidence>
<dbReference type="OrthoDB" id="9810718at2"/>
<dbReference type="SUPFAM" id="SSF53213">
    <property type="entry name" value="LigB-like"/>
    <property type="match status" value="1"/>
</dbReference>
<evidence type="ECO:0000313" key="4">
    <source>
        <dbReference type="EMBL" id="SHG72838.1"/>
    </source>
</evidence>